<sequence length="262" mass="29383">MAKLCAEMTQEELGAREQEEFNVGPLSIPNNSVKNKLRPLSTVEAIRNFSEELSLLTDIATWSEMWTEQPKTGKGKKEKALSKDCFTSNIFLRGDLVILLLKKPLAPPEWFFFDSCLIFIAGYLDGSWGCRSCSHSRLMLTVEGQIRSKHKVVFDNTPTTAHLATGSPPIHRKVKNISKTSKKTVKDAFAHQGKPLIECKSEIDDDYPAATAQLASESQPYKKVRKARKEMLRDASTFTDRGAKEILQDASTFTDKQPVRVC</sequence>
<dbReference type="GO" id="GO:0006397">
    <property type="term" value="P:mRNA processing"/>
    <property type="evidence" value="ECO:0007669"/>
    <property type="project" value="UniProtKB-KW"/>
</dbReference>
<evidence type="ECO:0000256" key="7">
    <source>
        <dbReference type="ARBA" id="ARBA00023242"/>
    </source>
</evidence>
<dbReference type="GO" id="GO:0008380">
    <property type="term" value="P:RNA splicing"/>
    <property type="evidence" value="ECO:0007669"/>
    <property type="project" value="UniProtKB-KW"/>
</dbReference>
<dbReference type="EMBL" id="UZAF01021760">
    <property type="protein sequence ID" value="VDO80785.1"/>
    <property type="molecule type" value="Genomic_DNA"/>
</dbReference>
<dbReference type="GO" id="GO:0005829">
    <property type="term" value="C:cytosol"/>
    <property type="evidence" value="ECO:0007669"/>
    <property type="project" value="UniProtKB-SubCell"/>
</dbReference>
<dbReference type="GO" id="GO:0030532">
    <property type="term" value="C:small nuclear ribonucleoprotein complex"/>
    <property type="evidence" value="ECO:0007669"/>
    <property type="project" value="InterPro"/>
</dbReference>
<comment type="subcellular location">
    <subcellularLocation>
        <location evidence="2">Cytoplasm</location>
        <location evidence="2">Cytosol</location>
    </subcellularLocation>
    <subcellularLocation>
        <location evidence="1">Nucleus</location>
    </subcellularLocation>
</comment>
<evidence type="ECO:0000256" key="8">
    <source>
        <dbReference type="ARBA" id="ARBA00023274"/>
    </source>
</evidence>
<evidence type="ECO:0000313" key="11">
    <source>
        <dbReference type="Proteomes" id="UP000268014"/>
    </source>
</evidence>
<name>A0A0N4X6L0_HAEPC</name>
<keyword evidence="8" id="KW-0687">Ribonucleoprotein</keyword>
<organism evidence="12">
    <name type="scientific">Haemonchus placei</name>
    <name type="common">Barber's pole worm</name>
    <dbReference type="NCBI Taxonomy" id="6290"/>
    <lineage>
        <taxon>Eukaryota</taxon>
        <taxon>Metazoa</taxon>
        <taxon>Ecdysozoa</taxon>
        <taxon>Nematoda</taxon>
        <taxon>Chromadorea</taxon>
        <taxon>Rhabditida</taxon>
        <taxon>Rhabditina</taxon>
        <taxon>Rhabditomorpha</taxon>
        <taxon>Strongyloidea</taxon>
        <taxon>Trichostrongylidae</taxon>
        <taxon>Haemonchus</taxon>
    </lineage>
</organism>
<gene>
    <name evidence="10" type="ORF">HPLM_LOCUS19994</name>
</gene>
<comment type="similarity">
    <text evidence="3">Belongs to the snRNP core protein family.</text>
</comment>
<keyword evidence="7" id="KW-0539">Nucleus</keyword>
<dbReference type="Gene3D" id="2.30.30.100">
    <property type="match status" value="1"/>
</dbReference>
<dbReference type="STRING" id="6290.A0A0N4X6L0"/>
<reference evidence="10 11" key="2">
    <citation type="submission" date="2018-11" db="EMBL/GenBank/DDBJ databases">
        <authorList>
            <consortium name="Pathogen Informatics"/>
        </authorList>
    </citation>
    <scope>NUCLEOTIDE SEQUENCE [LARGE SCALE GENOMIC DNA]</scope>
    <source>
        <strain evidence="10 11">MHpl1</strain>
    </source>
</reference>
<evidence type="ECO:0000256" key="4">
    <source>
        <dbReference type="ARBA" id="ARBA00022490"/>
    </source>
</evidence>
<keyword evidence="4" id="KW-0963">Cytoplasm</keyword>
<keyword evidence="11" id="KW-1185">Reference proteome</keyword>
<dbReference type="PANTHER" id="PTHR12777">
    <property type="entry name" value="SMALL NUCLEAR RIBONUCLEOPROTEIN SM D2"/>
    <property type="match status" value="1"/>
</dbReference>
<dbReference type="WBParaSite" id="HPLM_0002000201-mRNA-1">
    <property type="protein sequence ID" value="HPLM_0002000201-mRNA-1"/>
    <property type="gene ID" value="HPLM_0002000201"/>
</dbReference>
<dbReference type="OrthoDB" id="437526at2759"/>
<keyword evidence="6" id="KW-0508">mRNA splicing</keyword>
<evidence type="ECO:0000256" key="5">
    <source>
        <dbReference type="ARBA" id="ARBA00022664"/>
    </source>
</evidence>
<keyword evidence="5" id="KW-0507">mRNA processing</keyword>
<evidence type="ECO:0000256" key="1">
    <source>
        <dbReference type="ARBA" id="ARBA00004123"/>
    </source>
</evidence>
<protein>
    <recommendedName>
        <fullName evidence="9">snRNP core protein D2</fullName>
    </recommendedName>
</protein>
<dbReference type="Proteomes" id="UP000268014">
    <property type="component" value="Unassembled WGS sequence"/>
</dbReference>
<evidence type="ECO:0000313" key="10">
    <source>
        <dbReference type="EMBL" id="VDO80785.1"/>
    </source>
</evidence>
<evidence type="ECO:0000256" key="9">
    <source>
        <dbReference type="ARBA" id="ARBA00033125"/>
    </source>
</evidence>
<accession>A0A0N4X6L0</accession>
<evidence type="ECO:0000313" key="12">
    <source>
        <dbReference type="WBParaSite" id="HPLM_0002000201-mRNA-1"/>
    </source>
</evidence>
<reference evidence="12" key="1">
    <citation type="submission" date="2017-02" db="UniProtKB">
        <authorList>
            <consortium name="WormBaseParasite"/>
        </authorList>
    </citation>
    <scope>IDENTIFICATION</scope>
</reference>
<dbReference type="InterPro" id="IPR027248">
    <property type="entry name" value="Sm_D2"/>
</dbReference>
<proteinExistence type="inferred from homology"/>
<dbReference type="AlphaFoldDB" id="A0A0N4X6L0"/>
<evidence type="ECO:0000256" key="6">
    <source>
        <dbReference type="ARBA" id="ARBA00023187"/>
    </source>
</evidence>
<evidence type="ECO:0000256" key="3">
    <source>
        <dbReference type="ARBA" id="ARBA00008146"/>
    </source>
</evidence>
<evidence type="ECO:0000256" key="2">
    <source>
        <dbReference type="ARBA" id="ARBA00004514"/>
    </source>
</evidence>